<dbReference type="Proteomes" id="UP000005289">
    <property type="component" value="Chromosome"/>
</dbReference>
<dbReference type="OrthoDB" id="9793663at2"/>
<dbReference type="PANTHER" id="PTHR38774:SF1">
    <property type="entry name" value="CYTOPLASMIC PROTEIN"/>
    <property type="match status" value="1"/>
</dbReference>
<protein>
    <recommendedName>
        <fullName evidence="3">DUF1249 domain-containing protein</fullName>
    </recommendedName>
</protein>
<proteinExistence type="predicted"/>
<evidence type="ECO:0000313" key="2">
    <source>
        <dbReference type="Proteomes" id="UP000005289"/>
    </source>
</evidence>
<accession>W0DJ21</accession>
<dbReference type="RefSeq" id="WP_006747368.1">
    <property type="nucleotide sequence ID" value="NZ_CP007029.1"/>
</dbReference>
<dbReference type="HOGENOM" id="CLU_116657_0_0_6"/>
<organism evidence="1 2">
    <name type="scientific">Thioalkalivibrio paradoxus ARh 1</name>
    <dbReference type="NCBI Taxonomy" id="713585"/>
    <lineage>
        <taxon>Bacteria</taxon>
        <taxon>Pseudomonadati</taxon>
        <taxon>Pseudomonadota</taxon>
        <taxon>Gammaproteobacteria</taxon>
        <taxon>Chromatiales</taxon>
        <taxon>Ectothiorhodospiraceae</taxon>
        <taxon>Thioalkalivibrio</taxon>
    </lineage>
</organism>
<sequence length="166" mass="18651">MFPGYTSAAHLHPGAGDFAALMELYENNYLRLRRLCPNLDSIESGQVSVVEGATDLHLAILERTPYTTLLRLTYEFGSDGRTSRQPDLRIRLFHDARQAEVVGRHCRRRGEGDLWLDAAAGMPGLACRWRHNRFLFKWLGFCLVQGHRFDGSETATVTTGALDSLS</sequence>
<evidence type="ECO:0000313" key="1">
    <source>
        <dbReference type="EMBL" id="AHE98446.1"/>
    </source>
</evidence>
<dbReference type="Pfam" id="PF06853">
    <property type="entry name" value="DUF1249"/>
    <property type="match status" value="1"/>
</dbReference>
<dbReference type="InterPro" id="IPR009659">
    <property type="entry name" value="DUF1249"/>
</dbReference>
<reference evidence="1 2" key="1">
    <citation type="submission" date="2013-12" db="EMBL/GenBank/DDBJ databases">
        <authorList>
            <consortium name="DOE Joint Genome Institute"/>
            <person name="Muyzer G."/>
            <person name="Huntemann M."/>
            <person name="Han J."/>
            <person name="Chen A."/>
            <person name="Kyrpides N."/>
            <person name="Mavromatis K."/>
            <person name="Markowitz V."/>
            <person name="Palaniappan K."/>
            <person name="Ivanova N."/>
            <person name="Schaumberg A."/>
            <person name="Pati A."/>
            <person name="Liolios K."/>
            <person name="Nordberg H.P."/>
            <person name="Cantor M.N."/>
            <person name="Hua S.X."/>
            <person name="Woyke T."/>
        </authorList>
    </citation>
    <scope>NUCLEOTIDE SEQUENCE [LARGE SCALE GENOMIC DNA]</scope>
    <source>
        <strain evidence="1 2">ARh 1</strain>
    </source>
</reference>
<dbReference type="STRING" id="713585.THITH_09410"/>
<dbReference type="EMBL" id="CP007029">
    <property type="protein sequence ID" value="AHE98446.1"/>
    <property type="molecule type" value="Genomic_DNA"/>
</dbReference>
<evidence type="ECO:0008006" key="3">
    <source>
        <dbReference type="Google" id="ProtNLM"/>
    </source>
</evidence>
<keyword evidence="2" id="KW-1185">Reference proteome</keyword>
<dbReference type="AlphaFoldDB" id="W0DJ21"/>
<gene>
    <name evidence="1" type="ORF">THITH_09410</name>
</gene>
<dbReference type="KEGG" id="tti:THITH_09410"/>
<dbReference type="PANTHER" id="PTHR38774">
    <property type="entry name" value="CYTOPLASMIC PROTEIN-RELATED"/>
    <property type="match status" value="1"/>
</dbReference>
<name>W0DJ21_9GAMM</name>